<dbReference type="InterPro" id="IPR051531">
    <property type="entry name" value="N-acetyltransferase"/>
</dbReference>
<dbReference type="AlphaFoldDB" id="A0A2A4GDT6"/>
<proteinExistence type="predicted"/>
<feature type="domain" description="N-acetyltransferase" evidence="1">
    <location>
        <begin position="12"/>
        <end position="172"/>
    </location>
</feature>
<gene>
    <name evidence="2" type="ORF">B7P33_04780</name>
</gene>
<keyword evidence="3" id="KW-1185">Reference proteome</keyword>
<dbReference type="RefSeq" id="WP_097442134.1">
    <property type="nucleotide sequence ID" value="NZ_NBWU01000001.1"/>
</dbReference>
<dbReference type="PANTHER" id="PTHR43792">
    <property type="entry name" value="GNAT FAMILY, PUTATIVE (AFU_ORTHOLOGUE AFUA_3G00765)-RELATED-RELATED"/>
    <property type="match status" value="1"/>
</dbReference>
<dbReference type="EMBL" id="NBWU01000001">
    <property type="protein sequence ID" value="PCE66613.1"/>
    <property type="molecule type" value="Genomic_DNA"/>
</dbReference>
<comment type="caution">
    <text evidence="2">The sequence shown here is derived from an EMBL/GenBank/DDBJ whole genome shotgun (WGS) entry which is preliminary data.</text>
</comment>
<dbReference type="Proteomes" id="UP000219559">
    <property type="component" value="Unassembled WGS sequence"/>
</dbReference>
<dbReference type="Gene3D" id="3.40.630.30">
    <property type="match status" value="1"/>
</dbReference>
<dbReference type="InterPro" id="IPR000182">
    <property type="entry name" value="GNAT_dom"/>
</dbReference>
<accession>A0A2A4GDT6</accession>
<name>A0A2A4GDT6_9FLAO</name>
<evidence type="ECO:0000313" key="3">
    <source>
        <dbReference type="Proteomes" id="UP000219559"/>
    </source>
</evidence>
<dbReference type="PANTHER" id="PTHR43792:SF1">
    <property type="entry name" value="N-ACETYLTRANSFERASE DOMAIN-CONTAINING PROTEIN"/>
    <property type="match status" value="1"/>
</dbReference>
<protein>
    <recommendedName>
        <fullName evidence="1">N-acetyltransferase domain-containing protein</fullName>
    </recommendedName>
</protein>
<evidence type="ECO:0000313" key="2">
    <source>
        <dbReference type="EMBL" id="PCE66613.1"/>
    </source>
</evidence>
<dbReference type="OrthoDB" id="9788916at2"/>
<reference evidence="2 3" key="1">
    <citation type="submission" date="2017-04" db="EMBL/GenBank/DDBJ databases">
        <title>A new member of the family Flavobacteriaceae isolated from ascidians.</title>
        <authorList>
            <person name="Chen L."/>
        </authorList>
    </citation>
    <scope>NUCLEOTIDE SEQUENCE [LARGE SCALE GENOMIC DNA]</scope>
    <source>
        <strain evidence="2 3">HQA918</strain>
    </source>
</reference>
<dbReference type="SUPFAM" id="SSF55729">
    <property type="entry name" value="Acyl-CoA N-acyltransferases (Nat)"/>
    <property type="match status" value="1"/>
</dbReference>
<dbReference type="InterPro" id="IPR016181">
    <property type="entry name" value="Acyl_CoA_acyltransferase"/>
</dbReference>
<evidence type="ECO:0000259" key="1">
    <source>
        <dbReference type="PROSITE" id="PS51186"/>
    </source>
</evidence>
<dbReference type="GO" id="GO:0016747">
    <property type="term" value="F:acyltransferase activity, transferring groups other than amino-acyl groups"/>
    <property type="evidence" value="ECO:0007669"/>
    <property type="project" value="InterPro"/>
</dbReference>
<organism evidence="2 3">
    <name type="scientific">Sediminicola luteus</name>
    <dbReference type="NCBI Taxonomy" id="319238"/>
    <lineage>
        <taxon>Bacteria</taxon>
        <taxon>Pseudomonadati</taxon>
        <taxon>Bacteroidota</taxon>
        <taxon>Flavobacteriia</taxon>
        <taxon>Flavobacteriales</taxon>
        <taxon>Flavobacteriaceae</taxon>
        <taxon>Sediminicola</taxon>
    </lineage>
</organism>
<sequence>MYLLSGQETERIRFMGCDAKTQYHDWLPFFQDPATSRYWEPPISHPEKSCSEWFKKQAWRVSHKQGGMNALYEKTTDRLLGYAGLLVQEIDGNTELEVAYSLLPSSWGQGFATEAAQACMQWAKQQAQVPYVVSIISLTNLPSQKVAERNGMRAWKKTIYKNNPVYIYKSQPTNA</sequence>
<dbReference type="Pfam" id="PF13302">
    <property type="entry name" value="Acetyltransf_3"/>
    <property type="match status" value="1"/>
</dbReference>
<dbReference type="PROSITE" id="PS51186">
    <property type="entry name" value="GNAT"/>
    <property type="match status" value="1"/>
</dbReference>